<evidence type="ECO:0000256" key="3">
    <source>
        <dbReference type="ARBA" id="ARBA00007667"/>
    </source>
</evidence>
<protein>
    <recommendedName>
        <fullName evidence="8">Bifunctional purine biosynthesis protein PurH</fullName>
    </recommendedName>
    <domain>
        <recommendedName>
            <fullName evidence="8">Phosphoribosylaminoimidazolecarboxamide formyltransferase</fullName>
            <ecNumber evidence="8">2.1.2.3</ecNumber>
        </recommendedName>
        <alternativeName>
            <fullName evidence="8">AICAR transformylase</fullName>
        </alternativeName>
    </domain>
    <domain>
        <recommendedName>
            <fullName evidence="8">IMP cyclohydrolase</fullName>
            <ecNumber evidence="8">3.5.4.10</ecNumber>
        </recommendedName>
        <alternativeName>
            <fullName evidence="8">ATIC</fullName>
        </alternativeName>
        <alternativeName>
            <fullName evidence="8">IMP synthase</fullName>
        </alternativeName>
        <alternativeName>
            <fullName evidence="8">Inosinicase</fullName>
        </alternativeName>
    </domain>
</protein>
<dbReference type="GO" id="GO:0003937">
    <property type="term" value="F:IMP cyclohydrolase activity"/>
    <property type="evidence" value="ECO:0007669"/>
    <property type="project" value="UniProtKB-UniRule"/>
</dbReference>
<dbReference type="UniPathway" id="UPA00074">
    <property type="reaction ID" value="UER00133"/>
</dbReference>
<evidence type="ECO:0000256" key="6">
    <source>
        <dbReference type="ARBA" id="ARBA00022801"/>
    </source>
</evidence>
<dbReference type="PANTHER" id="PTHR11692">
    <property type="entry name" value="BIFUNCTIONAL PURINE BIOSYNTHESIS PROTEIN PURH"/>
    <property type="match status" value="1"/>
</dbReference>
<evidence type="ECO:0000259" key="9">
    <source>
        <dbReference type="PROSITE" id="PS51855"/>
    </source>
</evidence>
<dbReference type="InterPro" id="IPR036914">
    <property type="entry name" value="MGS-like_dom_sf"/>
</dbReference>
<comment type="domain">
    <text evidence="8">The IMP cyclohydrolase activity resides in the N-terminal region.</text>
</comment>
<dbReference type="FunFam" id="3.40.50.1380:FF:000001">
    <property type="entry name" value="Bifunctional purine biosynthesis protein PurH"/>
    <property type="match status" value="1"/>
</dbReference>
<evidence type="ECO:0000256" key="7">
    <source>
        <dbReference type="ARBA" id="ARBA00023268"/>
    </source>
</evidence>
<keyword evidence="4 8" id="KW-0808">Transferase</keyword>
<dbReference type="SMART" id="SM00798">
    <property type="entry name" value="AICARFT_IMPCHas"/>
    <property type="match status" value="1"/>
</dbReference>
<dbReference type="PANTHER" id="PTHR11692:SF0">
    <property type="entry name" value="BIFUNCTIONAL PURINE BIOSYNTHESIS PROTEIN ATIC"/>
    <property type="match status" value="1"/>
</dbReference>
<dbReference type="SUPFAM" id="SSF53927">
    <property type="entry name" value="Cytidine deaminase-like"/>
    <property type="match status" value="1"/>
</dbReference>
<dbReference type="GO" id="GO:0006189">
    <property type="term" value="P:'de novo' IMP biosynthetic process"/>
    <property type="evidence" value="ECO:0007669"/>
    <property type="project" value="UniProtKB-UniRule"/>
</dbReference>
<comment type="similarity">
    <text evidence="3 8">Belongs to the PurH family.</text>
</comment>
<comment type="pathway">
    <text evidence="2 8">Purine metabolism; IMP biosynthesis via de novo pathway; 5-formamido-1-(5-phospho-D-ribosyl)imidazole-4-carboxamide from 5-amino-1-(5-phospho-D-ribosyl)imidazole-4-carboxamide (10-formyl THF route): step 1/1.</text>
</comment>
<dbReference type="NCBIfam" id="NF002049">
    <property type="entry name" value="PRK00881.1"/>
    <property type="match status" value="1"/>
</dbReference>
<gene>
    <name evidence="8" type="primary">purH</name>
    <name evidence="10" type="ORF">B9G79_04255</name>
</gene>
<organism evidence="10 11">
    <name type="scientific">Bdellovibrio bacteriovorus</name>
    <dbReference type="NCBI Taxonomy" id="959"/>
    <lineage>
        <taxon>Bacteria</taxon>
        <taxon>Pseudomonadati</taxon>
        <taxon>Bdellovibrionota</taxon>
        <taxon>Bdellovibrionia</taxon>
        <taxon>Bdellovibrionales</taxon>
        <taxon>Pseudobdellovibrionaceae</taxon>
        <taxon>Bdellovibrio</taxon>
    </lineage>
</organism>
<dbReference type="EC" id="3.5.4.10" evidence="8"/>
<dbReference type="PROSITE" id="PS51855">
    <property type="entry name" value="MGS"/>
    <property type="match status" value="1"/>
</dbReference>
<evidence type="ECO:0000313" key="10">
    <source>
        <dbReference type="EMBL" id="ASD62835.1"/>
    </source>
</evidence>
<dbReference type="SMART" id="SM00851">
    <property type="entry name" value="MGS"/>
    <property type="match status" value="1"/>
</dbReference>
<evidence type="ECO:0000256" key="8">
    <source>
        <dbReference type="HAMAP-Rule" id="MF_00139"/>
    </source>
</evidence>
<dbReference type="Proteomes" id="UP000197003">
    <property type="component" value="Chromosome"/>
</dbReference>
<dbReference type="Gene3D" id="3.40.140.20">
    <property type="match status" value="2"/>
</dbReference>
<dbReference type="PIRSF" id="PIRSF000414">
    <property type="entry name" value="AICARFT_IMPCHas"/>
    <property type="match status" value="1"/>
</dbReference>
<dbReference type="EMBL" id="CP020946">
    <property type="protein sequence ID" value="ASD62835.1"/>
    <property type="molecule type" value="Genomic_DNA"/>
</dbReference>
<dbReference type="SUPFAM" id="SSF52335">
    <property type="entry name" value="Methylglyoxal synthase-like"/>
    <property type="match status" value="1"/>
</dbReference>
<sequence>MNPIRRALLSVSDKTGLLELAKNLAAQNVELIASGGTAKALTEAGLKVTAVETLSGKGEAFNGRMKTISFEIASSLLFRRQDENDVHQAAELGIEPIDLVVVNLYPFHATLQKQAGFEECIENIDIGGPTLLRAGAKNFHSVTVLCEPSQYGDFLKEFNGNKGATTWEFRQKCAAAVYTMTAFYDMAIAGFLTQKSGAALRYGENPHQKAVVLKDPFADGLAHAKSLQGKEMSYNNYLDADFALKTLQDVHSWQGSKALPVAVVVKHNTPCGMAVAETPQRALEKAWKGDEKSSFGGIIALNVPVTEDIANFFAEKFVEVILAPSFTDGAREKLKKNCRVMEIALKPNPSMQVRSIEGGLLLQDSDAFDLSQMKTVTQKQVSPDQQRLAAFAMLVVKNLKSNAIALCRQDGPEFELLTMGSGQTNRIDCIEKLISSRLADKGITDLSEVVLASDAFFPFADSVQVSAKLGVKTIIQPGGSVKDPEVIAEADRLGVSMIFTGRRHFLH</sequence>
<evidence type="ECO:0000256" key="1">
    <source>
        <dbReference type="ARBA" id="ARBA00004844"/>
    </source>
</evidence>
<dbReference type="CDD" id="cd01421">
    <property type="entry name" value="IMPCH"/>
    <property type="match status" value="1"/>
</dbReference>
<dbReference type="OrthoDB" id="5288157at2"/>
<evidence type="ECO:0000256" key="4">
    <source>
        <dbReference type="ARBA" id="ARBA00022679"/>
    </source>
</evidence>
<name>A0A1Z3N5U8_BDEBC</name>
<evidence type="ECO:0000256" key="2">
    <source>
        <dbReference type="ARBA" id="ARBA00004954"/>
    </source>
</evidence>
<dbReference type="InterPro" id="IPR024051">
    <property type="entry name" value="AICAR_Tfase_dup_dom_sf"/>
</dbReference>
<dbReference type="InterPro" id="IPR002695">
    <property type="entry name" value="PurH-like"/>
</dbReference>
<dbReference type="Gene3D" id="3.40.50.1380">
    <property type="entry name" value="Methylglyoxal synthase-like domain"/>
    <property type="match status" value="1"/>
</dbReference>
<comment type="pathway">
    <text evidence="1 8">Purine metabolism; IMP biosynthesis via de novo pathway; IMP from 5-formamido-1-(5-phospho-D-ribosyl)imidazole-4-carboxamide: step 1/1.</text>
</comment>
<reference evidence="10 11" key="1">
    <citation type="submission" date="2017-04" db="EMBL/GenBank/DDBJ databases">
        <title>Whole genome sequence of Bdellovibrio bacteriovorus strain SSB218315.</title>
        <authorList>
            <person name="Oyedara O."/>
            <person name="Rodriguez-Perez M.A."/>
        </authorList>
    </citation>
    <scope>NUCLEOTIDE SEQUENCE [LARGE SCALE GENOMIC DNA]</scope>
    <source>
        <strain evidence="10 11">SSB218315</strain>
    </source>
</reference>
<dbReference type="GO" id="GO:0005829">
    <property type="term" value="C:cytosol"/>
    <property type="evidence" value="ECO:0007669"/>
    <property type="project" value="TreeGrafter"/>
</dbReference>
<keyword evidence="5 8" id="KW-0658">Purine biosynthesis</keyword>
<dbReference type="RefSeq" id="WP_088564452.1">
    <property type="nucleotide sequence ID" value="NZ_CP020946.1"/>
</dbReference>
<feature type="domain" description="MGS-like" evidence="9">
    <location>
        <begin position="1"/>
        <end position="146"/>
    </location>
</feature>
<dbReference type="AlphaFoldDB" id="A0A1Z3N5U8"/>
<evidence type="ECO:0000313" key="11">
    <source>
        <dbReference type="Proteomes" id="UP000197003"/>
    </source>
</evidence>
<dbReference type="InterPro" id="IPR011607">
    <property type="entry name" value="MGS-like_dom"/>
</dbReference>
<accession>A0A1Z3N5U8</accession>
<comment type="catalytic activity">
    <reaction evidence="8">
        <text>(6R)-10-formyltetrahydrofolate + 5-amino-1-(5-phospho-beta-D-ribosyl)imidazole-4-carboxamide = 5-formamido-1-(5-phospho-D-ribosyl)imidazole-4-carboxamide + (6S)-5,6,7,8-tetrahydrofolate</text>
        <dbReference type="Rhea" id="RHEA:22192"/>
        <dbReference type="ChEBI" id="CHEBI:57453"/>
        <dbReference type="ChEBI" id="CHEBI:58467"/>
        <dbReference type="ChEBI" id="CHEBI:58475"/>
        <dbReference type="ChEBI" id="CHEBI:195366"/>
        <dbReference type="EC" id="2.1.2.3"/>
    </reaction>
</comment>
<evidence type="ECO:0000256" key="5">
    <source>
        <dbReference type="ARBA" id="ARBA00022755"/>
    </source>
</evidence>
<keyword evidence="7 8" id="KW-0511">Multifunctional enzyme</keyword>
<dbReference type="InterPro" id="IPR016193">
    <property type="entry name" value="Cytidine_deaminase-like"/>
</dbReference>
<dbReference type="Pfam" id="PF01808">
    <property type="entry name" value="AICARFT_IMPCHas"/>
    <property type="match status" value="1"/>
</dbReference>
<dbReference type="EC" id="2.1.2.3" evidence="8"/>
<dbReference type="Pfam" id="PF02142">
    <property type="entry name" value="MGS"/>
    <property type="match status" value="1"/>
</dbReference>
<comment type="catalytic activity">
    <reaction evidence="8">
        <text>IMP + H2O = 5-formamido-1-(5-phospho-D-ribosyl)imidazole-4-carboxamide</text>
        <dbReference type="Rhea" id="RHEA:18445"/>
        <dbReference type="ChEBI" id="CHEBI:15377"/>
        <dbReference type="ChEBI" id="CHEBI:58053"/>
        <dbReference type="ChEBI" id="CHEBI:58467"/>
        <dbReference type="EC" id="3.5.4.10"/>
    </reaction>
</comment>
<proteinExistence type="inferred from homology"/>
<dbReference type="HAMAP" id="MF_00139">
    <property type="entry name" value="PurH"/>
    <property type="match status" value="1"/>
</dbReference>
<dbReference type="GO" id="GO:0004643">
    <property type="term" value="F:phosphoribosylaminoimidazolecarboxamide formyltransferase activity"/>
    <property type="evidence" value="ECO:0007669"/>
    <property type="project" value="UniProtKB-UniRule"/>
</dbReference>
<keyword evidence="6 8" id="KW-0378">Hydrolase</keyword>